<reference evidence="16" key="1">
    <citation type="journal article" date="2014" name="Int. J. Syst. Evol. Microbiol.">
        <title>Complete genome sequence of Corynebacterium casei LMG S-19264T (=DSM 44701T), isolated from a smear-ripened cheese.</title>
        <authorList>
            <consortium name="US DOE Joint Genome Institute (JGI-PGF)"/>
            <person name="Walter F."/>
            <person name="Albersmeier A."/>
            <person name="Kalinowski J."/>
            <person name="Ruckert C."/>
        </authorList>
    </citation>
    <scope>NUCLEOTIDE SEQUENCE</scope>
    <source>
        <strain evidence="16">CGMCC 1.15371</strain>
    </source>
</reference>
<gene>
    <name evidence="16" type="primary">cls2</name>
    <name evidence="16" type="ORF">GCM10011391_32550</name>
</gene>
<keyword evidence="9 13" id="KW-0472">Membrane</keyword>
<feature type="active site" evidence="13">
    <location>
        <position position="249"/>
    </location>
</feature>
<keyword evidence="8 13" id="KW-0443">Lipid metabolism</keyword>
<feature type="active site" evidence="13">
    <location>
        <position position="422"/>
    </location>
</feature>
<protein>
    <recommendedName>
        <fullName evidence="13 14">Cardiolipin synthase</fullName>
        <shortName evidence="13">CL synthase</shortName>
        <ecNumber evidence="13 14">2.7.8.-</ecNumber>
    </recommendedName>
</protein>
<keyword evidence="17" id="KW-1185">Reference proteome</keyword>
<dbReference type="NCBIfam" id="TIGR04265">
    <property type="entry name" value="bac_cardiolipin"/>
    <property type="match status" value="1"/>
</dbReference>
<evidence type="ECO:0000256" key="8">
    <source>
        <dbReference type="ARBA" id="ARBA00023098"/>
    </source>
</evidence>
<comment type="subcellular location">
    <subcellularLocation>
        <location evidence="1 13">Cell membrane</location>
        <topology evidence="1 13">Multi-pass membrane protein</topology>
    </subcellularLocation>
</comment>
<dbReference type="GO" id="GO:0008808">
    <property type="term" value="F:cardiolipin synthase activity"/>
    <property type="evidence" value="ECO:0007669"/>
    <property type="project" value="UniProtKB-UniRule"/>
</dbReference>
<evidence type="ECO:0000256" key="5">
    <source>
        <dbReference type="ARBA" id="ARBA00022692"/>
    </source>
</evidence>
<dbReference type="Pfam" id="PF13396">
    <property type="entry name" value="PLDc_N"/>
    <property type="match status" value="1"/>
</dbReference>
<comment type="catalytic activity">
    <reaction evidence="13">
        <text>2 a 1,2-diacyl-sn-glycero-3-phospho-(1'-sn-glycerol) = a cardiolipin + glycerol</text>
        <dbReference type="Rhea" id="RHEA:31451"/>
        <dbReference type="ChEBI" id="CHEBI:17754"/>
        <dbReference type="ChEBI" id="CHEBI:62237"/>
        <dbReference type="ChEBI" id="CHEBI:64716"/>
    </reaction>
</comment>
<dbReference type="CDD" id="cd09112">
    <property type="entry name" value="PLDc_CLS_2"/>
    <property type="match status" value="1"/>
</dbReference>
<keyword evidence="7 13" id="KW-1133">Transmembrane helix</keyword>
<dbReference type="FunFam" id="3.30.870.10:FF:000021">
    <property type="entry name" value="Cardiolipin synthase"/>
    <property type="match status" value="1"/>
</dbReference>
<dbReference type="FunFam" id="3.30.870.10:FF:000014">
    <property type="entry name" value="Cardiolipin synthase"/>
    <property type="match status" value="1"/>
</dbReference>
<dbReference type="InterPro" id="IPR027379">
    <property type="entry name" value="CLS_N"/>
</dbReference>
<comment type="caution">
    <text evidence="16">The sequence shown here is derived from an EMBL/GenBank/DDBJ whole genome shotgun (WGS) entry which is preliminary data.</text>
</comment>
<evidence type="ECO:0000313" key="17">
    <source>
        <dbReference type="Proteomes" id="UP000628775"/>
    </source>
</evidence>
<keyword evidence="11 13" id="KW-1208">Phospholipid metabolism</keyword>
<dbReference type="InterPro" id="IPR022924">
    <property type="entry name" value="Cardiolipin_synthase"/>
</dbReference>
<evidence type="ECO:0000313" key="16">
    <source>
        <dbReference type="EMBL" id="GGE51245.1"/>
    </source>
</evidence>
<organism evidence="16 17">
    <name type="scientific">Pullulanibacillus camelliae</name>
    <dbReference type="NCBI Taxonomy" id="1707096"/>
    <lineage>
        <taxon>Bacteria</taxon>
        <taxon>Bacillati</taxon>
        <taxon>Bacillota</taxon>
        <taxon>Bacilli</taxon>
        <taxon>Bacillales</taxon>
        <taxon>Sporolactobacillaceae</taxon>
        <taxon>Pullulanibacillus</taxon>
    </lineage>
</organism>
<feature type="active site" evidence="13">
    <location>
        <position position="427"/>
    </location>
</feature>
<dbReference type="HAMAP" id="MF_01916">
    <property type="entry name" value="Cardiolipin_synth_Cls"/>
    <property type="match status" value="1"/>
</dbReference>
<keyword evidence="5 13" id="KW-0812">Transmembrane</keyword>
<feature type="domain" description="PLD phosphodiesterase" evidence="15">
    <location>
        <begin position="415"/>
        <end position="442"/>
    </location>
</feature>
<comment type="similarity">
    <text evidence="13">Belongs to the phospholipase D family. Cardiolipin synthase subfamily.</text>
</comment>
<evidence type="ECO:0000259" key="15">
    <source>
        <dbReference type="PROSITE" id="PS50035"/>
    </source>
</evidence>
<evidence type="ECO:0000256" key="1">
    <source>
        <dbReference type="ARBA" id="ARBA00004651"/>
    </source>
</evidence>
<evidence type="ECO:0000256" key="3">
    <source>
        <dbReference type="ARBA" id="ARBA00022516"/>
    </source>
</evidence>
<dbReference type="GO" id="GO:0005886">
    <property type="term" value="C:plasma membrane"/>
    <property type="evidence" value="ECO:0007669"/>
    <property type="project" value="UniProtKB-SubCell"/>
</dbReference>
<evidence type="ECO:0000256" key="10">
    <source>
        <dbReference type="ARBA" id="ARBA00023209"/>
    </source>
</evidence>
<dbReference type="CDD" id="cd09110">
    <property type="entry name" value="PLDc_CLS_1"/>
    <property type="match status" value="1"/>
</dbReference>
<accession>A0A8J2YL40</accession>
<sequence length="502" mass="57464">MKRQAQLLLLVVIAVFVLFYLQHWQQWILNTLNIGLSLTVVFIGIIIFLENRNPTKTITWLMLLALFPIVGFIFYIAFGQSYRKKRLFRKRAYLEELSFESSTASGAIDHDKLQLMGDHQQSTLRLAQRLGQYPVSFATETRVLTNGDVTFREIINAISKAKHHIHLEYYIIRNDGLGNEIRDLLIEKAEEGVEVRLLYDSVGSWKLSKKYLDDLKKAGISVVPFFPVKLPFFNHKINFRNHRKIVVIDGEVGFTGGLNIGDEYLGKNKAFGFWRDTHLMVKGEAVKSLQAIFLQDWYYMTGEFVSDASYFSGKPVHKEGNGAVQLVSSSPDDEWEVIKNLFFSMIVSAKHSIWIASPYLIPDEDILSALKVAALGGIDVKLLVPKHPDKRIVFYASHSYFPELLEAGVKIYEYQNGFMHSKVIIVDNELASIGTANMDMRSFHLNFEVNAFLYRTESTIQLVADYIDDLENAALIDWESFKKRPILIRVFESTSRLLSPLL</sequence>
<dbReference type="Gene3D" id="3.30.870.10">
    <property type="entry name" value="Endonuclease Chain A"/>
    <property type="match status" value="2"/>
</dbReference>
<dbReference type="Pfam" id="PF13091">
    <property type="entry name" value="PLDc_2"/>
    <property type="match status" value="2"/>
</dbReference>
<dbReference type="Proteomes" id="UP000628775">
    <property type="component" value="Unassembled WGS sequence"/>
</dbReference>
<keyword evidence="4 13" id="KW-0808">Transferase</keyword>
<keyword evidence="10 13" id="KW-0594">Phospholipid biosynthesis</keyword>
<reference evidence="16" key="2">
    <citation type="submission" date="2020-09" db="EMBL/GenBank/DDBJ databases">
        <authorList>
            <person name="Sun Q."/>
            <person name="Zhou Y."/>
        </authorList>
    </citation>
    <scope>NUCLEOTIDE SEQUENCE</scope>
    <source>
        <strain evidence="16">CGMCC 1.15371</strain>
    </source>
</reference>
<dbReference type="AlphaFoldDB" id="A0A8J2YL40"/>
<feature type="active site" evidence="13">
    <location>
        <position position="420"/>
    </location>
</feature>
<evidence type="ECO:0000256" key="13">
    <source>
        <dbReference type="HAMAP-Rule" id="MF_01916"/>
    </source>
</evidence>
<name>A0A8J2YL40_9BACL</name>
<dbReference type="PANTHER" id="PTHR21248:SF20">
    <property type="entry name" value="CARDIOLIPIN SYNTHASE YWIE-RELATED"/>
    <property type="match status" value="1"/>
</dbReference>
<evidence type="ECO:0000256" key="4">
    <source>
        <dbReference type="ARBA" id="ARBA00022679"/>
    </source>
</evidence>
<feature type="transmembrane region" description="Helical" evidence="13">
    <location>
        <begin position="7"/>
        <end position="25"/>
    </location>
</feature>
<proteinExistence type="inferred from homology"/>
<evidence type="ECO:0000256" key="6">
    <source>
        <dbReference type="ARBA" id="ARBA00022737"/>
    </source>
</evidence>
<evidence type="ECO:0000256" key="7">
    <source>
        <dbReference type="ARBA" id="ARBA00022989"/>
    </source>
</evidence>
<dbReference type="PANTHER" id="PTHR21248">
    <property type="entry name" value="CARDIOLIPIN SYNTHASE"/>
    <property type="match status" value="1"/>
</dbReference>
<keyword evidence="2 13" id="KW-1003">Cell membrane</keyword>
<dbReference type="SUPFAM" id="SSF56024">
    <property type="entry name" value="Phospholipase D/nuclease"/>
    <property type="match status" value="2"/>
</dbReference>
<comment type="function">
    <text evidence="12 13">Catalyzes the reversible phosphatidyl group transfer from one phosphatidylglycerol molecule to another to form cardiolipin (CL) (diphosphatidylglycerol) and glycerol.</text>
</comment>
<dbReference type="RefSeq" id="WP_188696744.1">
    <property type="nucleotide sequence ID" value="NZ_BMIR01000019.1"/>
</dbReference>
<evidence type="ECO:0000256" key="11">
    <source>
        <dbReference type="ARBA" id="ARBA00023264"/>
    </source>
</evidence>
<dbReference type="SMART" id="SM00155">
    <property type="entry name" value="PLDc"/>
    <property type="match status" value="2"/>
</dbReference>
<dbReference type="InterPro" id="IPR030874">
    <property type="entry name" value="Cardiolipin_synth_Firmi"/>
</dbReference>
<feature type="transmembrane region" description="Helical" evidence="13">
    <location>
        <begin position="31"/>
        <end position="49"/>
    </location>
</feature>
<dbReference type="GO" id="GO:0032049">
    <property type="term" value="P:cardiolipin biosynthetic process"/>
    <property type="evidence" value="ECO:0007669"/>
    <property type="project" value="UniProtKB-UniRule"/>
</dbReference>
<evidence type="ECO:0000256" key="12">
    <source>
        <dbReference type="ARBA" id="ARBA00057569"/>
    </source>
</evidence>
<evidence type="ECO:0000256" key="9">
    <source>
        <dbReference type="ARBA" id="ARBA00023136"/>
    </source>
</evidence>
<feature type="active site" evidence="13">
    <location>
        <position position="244"/>
    </location>
</feature>
<feature type="domain" description="PLD phosphodiesterase" evidence="15">
    <location>
        <begin position="237"/>
        <end position="264"/>
    </location>
</feature>
<keyword evidence="3 13" id="KW-0444">Lipid biosynthesis</keyword>
<feature type="active site" evidence="13">
    <location>
        <position position="242"/>
    </location>
</feature>
<evidence type="ECO:0000256" key="2">
    <source>
        <dbReference type="ARBA" id="ARBA00022475"/>
    </source>
</evidence>
<dbReference type="PROSITE" id="PS50035">
    <property type="entry name" value="PLD"/>
    <property type="match status" value="2"/>
</dbReference>
<keyword evidence="6" id="KW-0677">Repeat</keyword>
<dbReference type="EMBL" id="BMIR01000019">
    <property type="protein sequence ID" value="GGE51245.1"/>
    <property type="molecule type" value="Genomic_DNA"/>
</dbReference>
<feature type="transmembrane region" description="Helical" evidence="13">
    <location>
        <begin position="58"/>
        <end position="78"/>
    </location>
</feature>
<evidence type="ECO:0000256" key="14">
    <source>
        <dbReference type="NCBIfam" id="TIGR04265"/>
    </source>
</evidence>
<dbReference type="EC" id="2.7.8.-" evidence="13 14"/>
<dbReference type="InterPro" id="IPR025202">
    <property type="entry name" value="PLD-like_dom"/>
</dbReference>
<dbReference type="InterPro" id="IPR001736">
    <property type="entry name" value="PLipase_D/transphosphatidylase"/>
</dbReference>